<dbReference type="Proteomes" id="UP000199344">
    <property type="component" value="Unassembled WGS sequence"/>
</dbReference>
<proteinExistence type="predicted"/>
<protein>
    <recommendedName>
        <fullName evidence="3">Glycosyl transferase family 8</fullName>
    </recommendedName>
</protein>
<reference evidence="1 2" key="1">
    <citation type="submission" date="2016-10" db="EMBL/GenBank/DDBJ databases">
        <authorList>
            <person name="de Groot N.N."/>
        </authorList>
    </citation>
    <scope>NUCLEOTIDE SEQUENCE [LARGE SCALE GENOMIC DNA]</scope>
    <source>
        <strain evidence="1 2">DSM 22220</strain>
    </source>
</reference>
<organism evidence="1 2">
    <name type="scientific">Paracoccus isoporae</name>
    <dbReference type="NCBI Taxonomy" id="591205"/>
    <lineage>
        <taxon>Bacteria</taxon>
        <taxon>Pseudomonadati</taxon>
        <taxon>Pseudomonadota</taxon>
        <taxon>Alphaproteobacteria</taxon>
        <taxon>Rhodobacterales</taxon>
        <taxon>Paracoccaceae</taxon>
        <taxon>Paracoccus</taxon>
    </lineage>
</organism>
<dbReference type="Gene3D" id="3.90.550.10">
    <property type="entry name" value="Spore Coat Polysaccharide Biosynthesis Protein SpsA, Chain A"/>
    <property type="match status" value="1"/>
</dbReference>
<sequence length="296" mass="33792">MRKTSYFFVMDGPGFQSAAVLLATSLRMQMGEDVEIIAYVPEHNSKGFARAPEIMLELLRIDVRTMRTDHVAWAEPYPHGNKIIACCEPRSCELSVFLDTDMICARPLDFSDVPDEPCLFAVPEGVPTWGIDPGDWETAYAVLDLPLPAERMFLVRPPYFRSLPYLNAGLVGFHENLDGGNRLPELWLDTALRLDRDDRVTQKRPWLDQIALPIAARRAGAALHVLPESYNYSLFRRTQAEQAVKPHIAHYHMPAHYRQWACCRAVTERALALCPERKRSHLRRHLGVFLRGIETE</sequence>
<evidence type="ECO:0000313" key="1">
    <source>
        <dbReference type="EMBL" id="SDE56131.1"/>
    </source>
</evidence>
<dbReference type="EMBL" id="FNAH01000008">
    <property type="protein sequence ID" value="SDE56131.1"/>
    <property type="molecule type" value="Genomic_DNA"/>
</dbReference>
<dbReference type="SUPFAM" id="SSF53448">
    <property type="entry name" value="Nucleotide-diphospho-sugar transferases"/>
    <property type="match status" value="1"/>
</dbReference>
<dbReference type="AlphaFoldDB" id="A0A1G7DXJ4"/>
<dbReference type="OrthoDB" id="7648032at2"/>
<dbReference type="STRING" id="591205.SAMN05421538_10812"/>
<evidence type="ECO:0000313" key="2">
    <source>
        <dbReference type="Proteomes" id="UP000199344"/>
    </source>
</evidence>
<evidence type="ECO:0008006" key="3">
    <source>
        <dbReference type="Google" id="ProtNLM"/>
    </source>
</evidence>
<dbReference type="RefSeq" id="WP_090524261.1">
    <property type="nucleotide sequence ID" value="NZ_FNAH01000008.1"/>
</dbReference>
<name>A0A1G7DXJ4_9RHOB</name>
<dbReference type="InterPro" id="IPR029044">
    <property type="entry name" value="Nucleotide-diphossugar_trans"/>
</dbReference>
<keyword evidence="2" id="KW-1185">Reference proteome</keyword>
<gene>
    <name evidence="1" type="ORF">SAMN05421538_10812</name>
</gene>
<accession>A0A1G7DXJ4</accession>